<evidence type="ECO:0000256" key="7">
    <source>
        <dbReference type="SAM" id="SignalP"/>
    </source>
</evidence>
<evidence type="ECO:0000256" key="5">
    <source>
        <dbReference type="ARBA" id="ARBA00023295"/>
    </source>
</evidence>
<keyword evidence="3" id="KW-0378">Hydrolase</keyword>
<evidence type="ECO:0000256" key="1">
    <source>
        <dbReference type="ARBA" id="ARBA00010838"/>
    </source>
</evidence>
<organism evidence="9">
    <name type="scientific">Neodiprion lecontei</name>
    <name type="common">Redheaded pine sawfly</name>
    <dbReference type="NCBI Taxonomy" id="441921"/>
    <lineage>
        <taxon>Eukaryota</taxon>
        <taxon>Metazoa</taxon>
        <taxon>Ecdysozoa</taxon>
        <taxon>Arthropoda</taxon>
        <taxon>Hexapoda</taxon>
        <taxon>Insecta</taxon>
        <taxon>Pterygota</taxon>
        <taxon>Neoptera</taxon>
        <taxon>Endopterygota</taxon>
        <taxon>Hymenoptera</taxon>
        <taxon>Tenthredinoidea</taxon>
        <taxon>Diprionidae</taxon>
        <taxon>Diprioninae</taxon>
        <taxon>Neodiprion</taxon>
    </lineage>
</organism>
<proteinExistence type="inferred from homology"/>
<dbReference type="PRINTS" id="PR00131">
    <property type="entry name" value="GLHYDRLASE1"/>
</dbReference>
<dbReference type="AlphaFoldDB" id="A0A6J0BEK0"/>
<keyword evidence="5" id="KW-0326">Glycosidase</keyword>
<comment type="similarity">
    <text evidence="1 6">Belongs to the glycosyl hydrolase 1 family.</text>
</comment>
<dbReference type="PANTHER" id="PTHR10353">
    <property type="entry name" value="GLYCOSYL HYDROLASE"/>
    <property type="match status" value="1"/>
</dbReference>
<dbReference type="InterPro" id="IPR017853">
    <property type="entry name" value="GH"/>
</dbReference>
<dbReference type="RefSeq" id="XP_015513260.1">
    <property type="nucleotide sequence ID" value="XM_015657774.2"/>
</dbReference>
<dbReference type="SUPFAM" id="SSF51445">
    <property type="entry name" value="(Trans)glycosidases"/>
    <property type="match status" value="1"/>
</dbReference>
<evidence type="ECO:0000256" key="2">
    <source>
        <dbReference type="ARBA" id="ARBA00011738"/>
    </source>
</evidence>
<comment type="subunit">
    <text evidence="2">Homodimer.</text>
</comment>
<dbReference type="Proteomes" id="UP000829291">
    <property type="component" value="Chromosome 6"/>
</dbReference>
<keyword evidence="8" id="KW-1185">Reference proteome</keyword>
<reference evidence="9" key="1">
    <citation type="submission" date="2025-08" db="UniProtKB">
        <authorList>
            <consortium name="RefSeq"/>
        </authorList>
    </citation>
    <scope>IDENTIFICATION</scope>
    <source>
        <tissue evidence="9">Thorax and Abdomen</tissue>
    </source>
</reference>
<dbReference type="OrthoDB" id="65569at2759"/>
<dbReference type="Pfam" id="PF00232">
    <property type="entry name" value="Glyco_hydro_1"/>
    <property type="match status" value="1"/>
</dbReference>
<dbReference type="KEGG" id="nlo:107219525"/>
<protein>
    <submittedName>
        <fullName evidence="9">Myrosinase 1</fullName>
    </submittedName>
</protein>
<gene>
    <name evidence="9" type="primary">LOC107219525</name>
</gene>
<dbReference type="GeneID" id="107219525"/>
<dbReference type="PANTHER" id="PTHR10353:SF36">
    <property type="entry name" value="LP05116P"/>
    <property type="match status" value="1"/>
</dbReference>
<evidence type="ECO:0000313" key="9">
    <source>
        <dbReference type="RefSeq" id="XP_015513260.1"/>
    </source>
</evidence>
<dbReference type="InParanoid" id="A0A6J0BEK0"/>
<dbReference type="InterPro" id="IPR001360">
    <property type="entry name" value="Glyco_hydro_1"/>
</dbReference>
<accession>A0A6J0BEK0</accession>
<keyword evidence="4" id="KW-0325">Glycoprotein</keyword>
<dbReference type="Gene3D" id="3.20.20.80">
    <property type="entry name" value="Glycosidases"/>
    <property type="match status" value="1"/>
</dbReference>
<evidence type="ECO:0000256" key="3">
    <source>
        <dbReference type="ARBA" id="ARBA00022801"/>
    </source>
</evidence>
<sequence>MEHYISIMKHTWKIVICCIIFTGLKECQAANLSFPGNFTIGVATSSYQIEGAWNVSDKAESIWDWYTHSYPENIADESNGDIACDSYHKYEEDIQWLKELGVDFYRFSVSWARILPNGFANEVSEDGLQYYKNLTQALIDNGIEPVVTIYHWEHPKILEDLGGWTNELMVTWYADYARVIFEELGPLVKTFVTINEPESYCAVGYNTTYFAPGKELENMGHYICMHNSLKAHATVYHMYDDEYRSTQNGQIGIVAQCYGWVAGDNVTDDSIERYFQFNCGWVMHPIFVGDYPEIMKTRIANISALQGYPFSRLPEFSDDWIEYINGTADFFGLNHYTSRMPVFDSNEDLGIYTIDSGIIASINESWSLGSAAWLHVVPAGFGNLLRMIRDQYNNPPVWVLENGYPDTGESDDYSRISYYYEYITELLTAFQDDGCNVVRYTIWSLLDEFEWTAGYTQLFGIVGVDFDSSDRTRSAKLSTAWWQEVISTRTLQSVPTANSTR</sequence>
<dbReference type="GO" id="GO:0005975">
    <property type="term" value="P:carbohydrate metabolic process"/>
    <property type="evidence" value="ECO:0007669"/>
    <property type="project" value="InterPro"/>
</dbReference>
<feature type="chain" id="PRO_5027095265" evidence="7">
    <location>
        <begin position="30"/>
        <end position="501"/>
    </location>
</feature>
<dbReference type="FunCoup" id="A0A6J0BEK0">
    <property type="interactions" value="2"/>
</dbReference>
<evidence type="ECO:0000256" key="6">
    <source>
        <dbReference type="RuleBase" id="RU003690"/>
    </source>
</evidence>
<dbReference type="GO" id="GO:0008422">
    <property type="term" value="F:beta-glucosidase activity"/>
    <property type="evidence" value="ECO:0007669"/>
    <property type="project" value="TreeGrafter"/>
</dbReference>
<evidence type="ECO:0000313" key="8">
    <source>
        <dbReference type="Proteomes" id="UP000829291"/>
    </source>
</evidence>
<feature type="signal peptide" evidence="7">
    <location>
        <begin position="1"/>
        <end position="29"/>
    </location>
</feature>
<dbReference type="FunFam" id="3.20.20.80:FF:000013">
    <property type="entry name" value="lactase-phlorizin hydrolase"/>
    <property type="match status" value="1"/>
</dbReference>
<keyword evidence="7" id="KW-0732">Signal</keyword>
<name>A0A6J0BEK0_NEOLC</name>
<evidence type="ECO:0000256" key="4">
    <source>
        <dbReference type="ARBA" id="ARBA00023180"/>
    </source>
</evidence>